<reference evidence="3" key="1">
    <citation type="journal article" date="2021" name="PeerJ">
        <title>Extensive microbial diversity within the chicken gut microbiome revealed by metagenomics and culture.</title>
        <authorList>
            <person name="Gilroy R."/>
            <person name="Ravi A."/>
            <person name="Getino M."/>
            <person name="Pursley I."/>
            <person name="Horton D.L."/>
            <person name="Alikhan N.F."/>
            <person name="Baker D."/>
            <person name="Gharbi K."/>
            <person name="Hall N."/>
            <person name="Watson M."/>
            <person name="Adriaenssens E.M."/>
            <person name="Foster-Nyarko E."/>
            <person name="Jarju S."/>
            <person name="Secka A."/>
            <person name="Antonio M."/>
            <person name="Oren A."/>
            <person name="Chaudhuri R.R."/>
            <person name="La Ragione R."/>
            <person name="Hildebrand F."/>
            <person name="Pallen M.J."/>
        </authorList>
    </citation>
    <scope>NUCLEOTIDE SEQUENCE</scope>
    <source>
        <strain evidence="3">CHK124-7917</strain>
    </source>
</reference>
<keyword evidence="1" id="KW-0472">Membrane</keyword>
<feature type="transmembrane region" description="Helical" evidence="1">
    <location>
        <begin position="52"/>
        <end position="73"/>
    </location>
</feature>
<dbReference type="Gene3D" id="3.80.10.10">
    <property type="entry name" value="Ribonuclease Inhibitor"/>
    <property type="match status" value="1"/>
</dbReference>
<dbReference type="InterPro" id="IPR050708">
    <property type="entry name" value="T6SS_VgrG/RHS"/>
</dbReference>
<evidence type="ECO:0000313" key="3">
    <source>
        <dbReference type="EMBL" id="HJF46039.1"/>
    </source>
</evidence>
<dbReference type="EMBL" id="DYWQ01000152">
    <property type="protein sequence ID" value="HJF46039.1"/>
    <property type="molecule type" value="Genomic_DNA"/>
</dbReference>
<dbReference type="InterPro" id="IPR026870">
    <property type="entry name" value="Zinc_ribbon_dom"/>
</dbReference>
<organism evidence="3 4">
    <name type="scientific">Thermophilibacter provencensis</name>
    <dbReference type="NCBI Taxonomy" id="1852386"/>
    <lineage>
        <taxon>Bacteria</taxon>
        <taxon>Bacillati</taxon>
        <taxon>Actinomycetota</taxon>
        <taxon>Coriobacteriia</taxon>
        <taxon>Coriobacteriales</taxon>
        <taxon>Atopobiaceae</taxon>
        <taxon>Thermophilibacter</taxon>
    </lineage>
</organism>
<dbReference type="RefSeq" id="WP_274959634.1">
    <property type="nucleotide sequence ID" value="NZ_DYWQ01000152.1"/>
</dbReference>
<dbReference type="NCBIfam" id="TIGR01643">
    <property type="entry name" value="YD_repeat_2x"/>
    <property type="match status" value="1"/>
</dbReference>
<dbReference type="Proteomes" id="UP000697330">
    <property type="component" value="Unassembled WGS sequence"/>
</dbReference>
<dbReference type="InterPro" id="IPR032675">
    <property type="entry name" value="LRR_dom_sf"/>
</dbReference>
<name>A0A921GHK4_9ACTN</name>
<dbReference type="PANTHER" id="PTHR32305:SF15">
    <property type="entry name" value="PROTEIN RHSA-RELATED"/>
    <property type="match status" value="1"/>
</dbReference>
<dbReference type="InterPro" id="IPR006530">
    <property type="entry name" value="YD"/>
</dbReference>
<dbReference type="AlphaFoldDB" id="A0A921GHK4"/>
<gene>
    <name evidence="3" type="ORF">K8U72_09710</name>
</gene>
<sequence>MFCPQCGEKNADDARFCGACGASLRRAAAPAAPVRSAASAPAPVVRKGRLPLVVALASLVAMAAAGVAAWLVFLAPFDIDERNFPDAALRAAVAETYDADHDGKLSREEGRAVTEISLSGAAELAGLGRAFPNVSALTVTGGALTRLDVGDLPALTSLDVADEPLAAVDVSRNPSLASLRVPDQTEVAGLEATGLTGVWVIAKVEETNGYYVTTYSVERDESGRVTARETSSDDGPSERWTYSYDEAGRCVAGEGEHLTDEGDRTLQSVTYSYDDAGRLASAVEAQGPNDYAHTYSYDDEGRLVEDNVQTHGGMSGRTLYSYDDAGRLVGETMQYDDQPSTSVSYAYDDAGRCLSETSLFPSYFEEGEADASVLSYTLDGAGNVTRVEFSMDGYDLGDTYRPVEFTYDEQGRRTGATCASGTSQRSATLSFDERGLVTQAQEVLGSGAETTFTPTYTRYFVGEGEAGPDAGIELGLPVAPIVRGQHETLVGIAAVPRVAPDPAPYAAPGESMILLW</sequence>
<protein>
    <submittedName>
        <fullName evidence="3">Zinc-ribbon domain-containing protein</fullName>
    </submittedName>
</protein>
<dbReference type="Pfam" id="PF13240">
    <property type="entry name" value="Zn_Ribbon_1"/>
    <property type="match status" value="1"/>
</dbReference>
<feature type="domain" description="Zinc-ribbon" evidence="2">
    <location>
        <begin position="2"/>
        <end position="24"/>
    </location>
</feature>
<evidence type="ECO:0000313" key="4">
    <source>
        <dbReference type="Proteomes" id="UP000697330"/>
    </source>
</evidence>
<proteinExistence type="predicted"/>
<evidence type="ECO:0000256" key="1">
    <source>
        <dbReference type="SAM" id="Phobius"/>
    </source>
</evidence>
<keyword evidence="1" id="KW-0812">Transmembrane</keyword>
<reference evidence="3" key="2">
    <citation type="submission" date="2021-09" db="EMBL/GenBank/DDBJ databases">
        <authorList>
            <person name="Gilroy R."/>
        </authorList>
    </citation>
    <scope>NUCLEOTIDE SEQUENCE</scope>
    <source>
        <strain evidence="3">CHK124-7917</strain>
    </source>
</reference>
<dbReference type="PANTHER" id="PTHR32305">
    <property type="match status" value="1"/>
</dbReference>
<evidence type="ECO:0000259" key="2">
    <source>
        <dbReference type="Pfam" id="PF13240"/>
    </source>
</evidence>
<accession>A0A921GHK4</accession>
<comment type="caution">
    <text evidence="3">The sequence shown here is derived from an EMBL/GenBank/DDBJ whole genome shotgun (WGS) entry which is preliminary data.</text>
</comment>
<dbReference type="Gene3D" id="2.180.10.10">
    <property type="entry name" value="RHS repeat-associated core"/>
    <property type="match status" value="1"/>
</dbReference>
<keyword evidence="1" id="KW-1133">Transmembrane helix</keyword>